<feature type="domain" description="O-antigen ligase-related" evidence="6">
    <location>
        <begin position="206"/>
        <end position="356"/>
    </location>
</feature>
<feature type="transmembrane region" description="Helical" evidence="5">
    <location>
        <begin position="375"/>
        <end position="392"/>
    </location>
</feature>
<evidence type="ECO:0000259" key="6">
    <source>
        <dbReference type="Pfam" id="PF04932"/>
    </source>
</evidence>
<name>A0A2P7QQ24_9GAMM</name>
<comment type="caution">
    <text evidence="8">The sequence shown here is derived from an EMBL/GenBank/DDBJ whole genome shotgun (WGS) entry which is preliminary data.</text>
</comment>
<organism evidence="8 9">
    <name type="scientific">Zobellella taiwanensis</name>
    <dbReference type="NCBI Taxonomy" id="347535"/>
    <lineage>
        <taxon>Bacteria</taxon>
        <taxon>Pseudomonadati</taxon>
        <taxon>Pseudomonadota</taxon>
        <taxon>Gammaproteobacteria</taxon>
        <taxon>Aeromonadales</taxon>
        <taxon>Aeromonadaceae</taxon>
        <taxon>Zobellella</taxon>
    </lineage>
</organism>
<dbReference type="PANTHER" id="PTHR37422:SF21">
    <property type="entry name" value="EXOQ-LIKE PROTEIN"/>
    <property type="match status" value="1"/>
</dbReference>
<proteinExistence type="predicted"/>
<accession>A0A2P7QQ24</accession>
<gene>
    <name evidence="8" type="ORF">C7I36_12390</name>
</gene>
<evidence type="ECO:0000313" key="9">
    <source>
        <dbReference type="Proteomes" id="UP000242181"/>
    </source>
</evidence>
<feature type="transmembrane region" description="Helical" evidence="5">
    <location>
        <begin position="197"/>
        <end position="217"/>
    </location>
</feature>
<feature type="transmembrane region" description="Helical" evidence="5">
    <location>
        <begin position="166"/>
        <end position="190"/>
    </location>
</feature>
<feature type="transmembrane region" description="Helical" evidence="5">
    <location>
        <begin position="340"/>
        <end position="363"/>
    </location>
</feature>
<keyword evidence="9" id="KW-1185">Reference proteome</keyword>
<sequence>MTSTHTHAARWVLLIFALWCLVGQHVFIHHLGGVGLDLPFNAISWLFVGAMLAAGAGCVKPVVITSRWWLCMAAGALMLWIPYFYPHAETTRIQALPRLLGLAGGLLFYLMLQQCRFNSAQRRGLLTGLLVLASLQMLFGFIQFFLLPAENWFHFNTSVRLPYGIFMQRNVMSSFVGSAVLLALYLLIVARAGRGHWLMWLWGGTAAVAGIVLVVLLQSRAGLYSLLAGLLLLLPVCWLRLNTRWQRWLLLAVVVMAVVAGVVLLLQSDLHRRMLQVYGELGVRHEIWLTTLGLIGRHIWAGIGYGGFEPAYYAEAASIMVRSGIAPQMPGGLHHPHNEILLWLVEGGVVALLAWLIWALGVGQLLRRLPWSERLAMVALCLPVLAHLMSEYPFEHSVLHWLWLLILLYFFDSQNNKGKVLSVTTAWPLRGILLASGMGLVLYMATGLQTTYQLTHYQREGYSRPGRLSTVLNPWFWPERLQLYQQSENLVLALTQQRPEGVKAYLNWSEPLITRLPRVTLMHNHLVALLALGKDHQAEELAARLRLEYPKVGHYSVAALNKIRAQLQQGKAQVYRHLSQPVGSATYYGQWHYPSP</sequence>
<dbReference type="EMBL" id="PXYH01000017">
    <property type="protein sequence ID" value="PSJ40061.1"/>
    <property type="molecule type" value="Genomic_DNA"/>
</dbReference>
<keyword evidence="3 5" id="KW-1133">Transmembrane helix</keyword>
<dbReference type="AlphaFoldDB" id="A0A2P7QQ24"/>
<dbReference type="InterPro" id="IPR051533">
    <property type="entry name" value="WaaL-like"/>
</dbReference>
<feature type="transmembrane region" description="Helical" evidence="5">
    <location>
        <begin position="223"/>
        <end position="241"/>
    </location>
</feature>
<reference evidence="8 9" key="1">
    <citation type="submission" date="2018-03" db="EMBL/GenBank/DDBJ databases">
        <title>The draft genome of Zobellella taiwanensis JCM 13381.</title>
        <authorList>
            <person name="Liu L."/>
            <person name="Li L."/>
            <person name="Wang T."/>
            <person name="Zhang X."/>
            <person name="Liang L."/>
        </authorList>
    </citation>
    <scope>NUCLEOTIDE SEQUENCE [LARGE SCALE GENOMIC DNA]</scope>
    <source>
        <strain evidence="8 9">JCM 13381</strain>
    </source>
</reference>
<evidence type="ECO:0000256" key="4">
    <source>
        <dbReference type="ARBA" id="ARBA00023136"/>
    </source>
</evidence>
<feature type="transmembrane region" description="Helical" evidence="5">
    <location>
        <begin position="427"/>
        <end position="445"/>
    </location>
</feature>
<evidence type="ECO:0000256" key="5">
    <source>
        <dbReference type="SAM" id="Phobius"/>
    </source>
</evidence>
<evidence type="ECO:0000313" key="8">
    <source>
        <dbReference type="EMBL" id="PSJ40061.1"/>
    </source>
</evidence>
<dbReference type="InterPro" id="IPR021797">
    <property type="entry name" value="Wzy_C_2"/>
</dbReference>
<evidence type="ECO:0000256" key="3">
    <source>
        <dbReference type="ARBA" id="ARBA00022989"/>
    </source>
</evidence>
<dbReference type="Pfam" id="PF11846">
    <property type="entry name" value="Wzy_C_2"/>
    <property type="match status" value="1"/>
</dbReference>
<dbReference type="GO" id="GO:0016020">
    <property type="term" value="C:membrane"/>
    <property type="evidence" value="ECO:0007669"/>
    <property type="project" value="UniProtKB-SubCell"/>
</dbReference>
<feature type="transmembrane region" description="Helical" evidence="5">
    <location>
        <begin position="66"/>
        <end position="83"/>
    </location>
</feature>
<comment type="subcellular location">
    <subcellularLocation>
        <location evidence="1">Membrane</location>
        <topology evidence="1">Multi-pass membrane protein</topology>
    </subcellularLocation>
</comment>
<keyword evidence="2 5" id="KW-0812">Transmembrane</keyword>
<feature type="transmembrane region" description="Helical" evidence="5">
    <location>
        <begin position="12"/>
        <end position="32"/>
    </location>
</feature>
<dbReference type="OrthoDB" id="5596698at2"/>
<keyword evidence="4 5" id="KW-0472">Membrane</keyword>
<feature type="transmembrane region" description="Helical" evidence="5">
    <location>
        <begin position="38"/>
        <end position="59"/>
    </location>
</feature>
<feature type="domain" description="Virulence factor membrane-bound polymerase C-terminal" evidence="7">
    <location>
        <begin position="376"/>
        <end position="552"/>
    </location>
</feature>
<dbReference type="Proteomes" id="UP000242181">
    <property type="component" value="Unassembled WGS sequence"/>
</dbReference>
<dbReference type="Pfam" id="PF04932">
    <property type="entry name" value="Wzy_C"/>
    <property type="match status" value="1"/>
</dbReference>
<evidence type="ECO:0000259" key="7">
    <source>
        <dbReference type="Pfam" id="PF11846"/>
    </source>
</evidence>
<dbReference type="PANTHER" id="PTHR37422">
    <property type="entry name" value="TEICHURONIC ACID BIOSYNTHESIS PROTEIN TUAE"/>
    <property type="match status" value="1"/>
</dbReference>
<protein>
    <submittedName>
        <fullName evidence="8">SyrB</fullName>
    </submittedName>
</protein>
<dbReference type="RefSeq" id="WP_106454011.1">
    <property type="nucleotide sequence ID" value="NZ_PXYH01000017.1"/>
</dbReference>
<feature type="transmembrane region" description="Helical" evidence="5">
    <location>
        <begin position="248"/>
        <end position="266"/>
    </location>
</feature>
<evidence type="ECO:0000256" key="2">
    <source>
        <dbReference type="ARBA" id="ARBA00022692"/>
    </source>
</evidence>
<dbReference type="InterPro" id="IPR007016">
    <property type="entry name" value="O-antigen_ligase-rel_domated"/>
</dbReference>
<feature type="transmembrane region" description="Helical" evidence="5">
    <location>
        <begin position="95"/>
        <end position="112"/>
    </location>
</feature>
<evidence type="ECO:0000256" key="1">
    <source>
        <dbReference type="ARBA" id="ARBA00004141"/>
    </source>
</evidence>
<feature type="transmembrane region" description="Helical" evidence="5">
    <location>
        <begin position="124"/>
        <end position="146"/>
    </location>
</feature>